<reference evidence="2 3" key="1">
    <citation type="journal article" date="2022" name="Nat. Ecol. Evol.">
        <title>A masculinizing supergene underlies an exaggerated male reproductive morph in a spider.</title>
        <authorList>
            <person name="Hendrickx F."/>
            <person name="De Corte Z."/>
            <person name="Sonet G."/>
            <person name="Van Belleghem S.M."/>
            <person name="Kostlbacher S."/>
            <person name="Vangestel C."/>
        </authorList>
    </citation>
    <scope>NUCLEOTIDE SEQUENCE [LARGE SCALE GENOMIC DNA]</scope>
    <source>
        <strain evidence="2">W744_W776</strain>
    </source>
</reference>
<comment type="caution">
    <text evidence="2">The sequence shown here is derived from an EMBL/GenBank/DDBJ whole genome shotgun (WGS) entry which is preliminary data.</text>
</comment>
<gene>
    <name evidence="2" type="ORF">JTE90_016717</name>
</gene>
<name>A0AAV6V3K6_9ARAC</name>
<organism evidence="2 3">
    <name type="scientific">Oedothorax gibbosus</name>
    <dbReference type="NCBI Taxonomy" id="931172"/>
    <lineage>
        <taxon>Eukaryota</taxon>
        <taxon>Metazoa</taxon>
        <taxon>Ecdysozoa</taxon>
        <taxon>Arthropoda</taxon>
        <taxon>Chelicerata</taxon>
        <taxon>Arachnida</taxon>
        <taxon>Araneae</taxon>
        <taxon>Araneomorphae</taxon>
        <taxon>Entelegynae</taxon>
        <taxon>Araneoidea</taxon>
        <taxon>Linyphiidae</taxon>
        <taxon>Erigoninae</taxon>
        <taxon>Oedothorax</taxon>
    </lineage>
</organism>
<keyword evidence="3" id="KW-1185">Reference proteome</keyword>
<feature type="region of interest" description="Disordered" evidence="1">
    <location>
        <begin position="53"/>
        <end position="79"/>
    </location>
</feature>
<dbReference type="EMBL" id="JAFNEN010000183">
    <property type="protein sequence ID" value="KAG8190479.1"/>
    <property type="molecule type" value="Genomic_DNA"/>
</dbReference>
<evidence type="ECO:0000313" key="3">
    <source>
        <dbReference type="Proteomes" id="UP000827092"/>
    </source>
</evidence>
<sequence length="79" mass="8537">MAEMSSIHSGTSIMMSDDGRPQSPDIPQRVGSGVNANMIKAIMMSDDDRQQYLPDIPQRVGSGVNANSRATRSIGLSHY</sequence>
<accession>A0AAV6V3K6</accession>
<feature type="region of interest" description="Disordered" evidence="1">
    <location>
        <begin position="1"/>
        <end position="31"/>
    </location>
</feature>
<feature type="compositionally biased region" description="Polar residues" evidence="1">
    <location>
        <begin position="1"/>
        <end position="14"/>
    </location>
</feature>
<proteinExistence type="predicted"/>
<protein>
    <submittedName>
        <fullName evidence="2">Uncharacterized protein</fullName>
    </submittedName>
</protein>
<evidence type="ECO:0000313" key="2">
    <source>
        <dbReference type="EMBL" id="KAG8190479.1"/>
    </source>
</evidence>
<dbReference type="Proteomes" id="UP000827092">
    <property type="component" value="Unassembled WGS sequence"/>
</dbReference>
<dbReference type="AlphaFoldDB" id="A0AAV6V3K6"/>
<evidence type="ECO:0000256" key="1">
    <source>
        <dbReference type="SAM" id="MobiDB-lite"/>
    </source>
</evidence>